<sequence>MLLFVTFTAVEQNYADASFGCDDADYSLAGTTKKGTITIDPREGGCTDPPGTGGDLDPGTGTGDDTGEDPGTGEDLPVGEEVFLGEFVEFTNELGETVTEPYSPELIRELETINNQKGDQLNCIACVGDFTYYTYKVYNQGITKSWSYLSNPYFIISIARGATYKSSIERTTTISASYSGSIPSKSAVNQTFGLTASGSKTIKFEVSLSGPSGNYNSRDFYYKKGRHTYKVKTVKSKKNKSGKVLSSSTYYGYVGKPAVKHYSVDTK</sequence>
<keyword evidence="3" id="KW-1185">Reference proteome</keyword>
<dbReference type="Proteomes" id="UP000265801">
    <property type="component" value="Unassembled WGS sequence"/>
</dbReference>
<evidence type="ECO:0000313" key="2">
    <source>
        <dbReference type="EMBL" id="RIW34301.1"/>
    </source>
</evidence>
<dbReference type="EMBL" id="QXIR01000011">
    <property type="protein sequence ID" value="RIW34301.1"/>
    <property type="molecule type" value="Genomic_DNA"/>
</dbReference>
<name>A0A3A1QZC7_9BACI</name>
<proteinExistence type="predicted"/>
<accession>A0A3A1QZC7</accession>
<dbReference type="AlphaFoldDB" id="A0A3A1QZC7"/>
<evidence type="ECO:0000313" key="3">
    <source>
        <dbReference type="Proteomes" id="UP000265801"/>
    </source>
</evidence>
<reference evidence="2 3" key="1">
    <citation type="submission" date="2018-09" db="EMBL/GenBank/DDBJ databases">
        <title>Bacillus saliacetes sp. nov., isolated from Thai shrimp paste (Ka-pi).</title>
        <authorList>
            <person name="Daroonpunt R."/>
            <person name="Tanasupawat S."/>
            <person name="Yiamsombut S."/>
        </authorList>
    </citation>
    <scope>NUCLEOTIDE SEQUENCE [LARGE SCALE GENOMIC DNA]</scope>
    <source>
        <strain evidence="2 3">SKP7-4</strain>
    </source>
</reference>
<evidence type="ECO:0000256" key="1">
    <source>
        <dbReference type="SAM" id="MobiDB-lite"/>
    </source>
</evidence>
<organism evidence="2 3">
    <name type="scientific">Bacillus salacetis</name>
    <dbReference type="NCBI Taxonomy" id="2315464"/>
    <lineage>
        <taxon>Bacteria</taxon>
        <taxon>Bacillati</taxon>
        <taxon>Bacillota</taxon>
        <taxon>Bacilli</taxon>
        <taxon>Bacillales</taxon>
        <taxon>Bacillaceae</taxon>
        <taxon>Bacillus</taxon>
    </lineage>
</organism>
<protein>
    <submittedName>
        <fullName evidence="2">Uncharacterized protein</fullName>
    </submittedName>
</protein>
<feature type="region of interest" description="Disordered" evidence="1">
    <location>
        <begin position="37"/>
        <end position="76"/>
    </location>
</feature>
<comment type="caution">
    <text evidence="2">The sequence shown here is derived from an EMBL/GenBank/DDBJ whole genome shotgun (WGS) entry which is preliminary data.</text>
</comment>
<gene>
    <name evidence="2" type="ORF">D3H55_10005</name>
</gene>
<feature type="compositionally biased region" description="Gly residues" evidence="1">
    <location>
        <begin position="51"/>
        <end position="64"/>
    </location>
</feature>